<evidence type="ECO:0000313" key="1">
    <source>
        <dbReference type="EMBL" id="OLV18323.1"/>
    </source>
</evidence>
<gene>
    <name evidence="1" type="ORF">BOO71_0006064</name>
</gene>
<dbReference type="Pfam" id="PF04450">
    <property type="entry name" value="BSP"/>
    <property type="match status" value="1"/>
</dbReference>
<dbReference type="InterPro" id="IPR007541">
    <property type="entry name" value="Uncharacterised_BSP"/>
</dbReference>
<protein>
    <submittedName>
        <fullName evidence="1">PKD domain protein</fullName>
    </submittedName>
</protein>
<name>A0A1U7NZI0_9DEIO</name>
<accession>A0A1U7NZI0</accession>
<dbReference type="PANTHER" id="PTHR33321">
    <property type="match status" value="1"/>
</dbReference>
<dbReference type="PANTHER" id="PTHR33321:SF12">
    <property type="entry name" value="PLANT BASIC SECRETORY PROTEIN (BSP) FAMILY PROTEIN"/>
    <property type="match status" value="1"/>
</dbReference>
<evidence type="ECO:0000313" key="2">
    <source>
        <dbReference type="Proteomes" id="UP000186607"/>
    </source>
</evidence>
<dbReference type="STRING" id="249408.BOO71_0006064"/>
<comment type="caution">
    <text evidence="1">The sequence shown here is derived from an EMBL/GenBank/DDBJ whole genome shotgun (WGS) entry which is preliminary data.</text>
</comment>
<dbReference type="EMBL" id="MSTI01000068">
    <property type="protein sequence ID" value="OLV18323.1"/>
    <property type="molecule type" value="Genomic_DNA"/>
</dbReference>
<sequence length="249" mass="27295">MLALTSLTAAQTTAPAPVSPADPVFDAKCTPTVTLGEGEGDYRVDPDPARKSAFFDVAGSNPEAFMQDIGRKVCHILYRKASEIRQASHLTLVLSPAVGEVSFKSGDGADITVILSTDYLNKVKKEGGDVGSEIRGILFHEMTHMYQQDDSDLGGADGGLIEGIADSVRYRAGFMPGDAEPDKDGHWNDGYSTTAFFLLWLEKRFPDFIYKLNLSMDSQDNIKWTPDAFRVLTGKTVDQLWNEYKTSPD</sequence>
<keyword evidence="2" id="KW-1185">Reference proteome</keyword>
<proteinExistence type="predicted"/>
<reference evidence="1 2" key="1">
    <citation type="submission" date="2017-01" db="EMBL/GenBank/DDBJ databases">
        <title>Genome Analysis of Deinococcus marmoris KOPRI26562.</title>
        <authorList>
            <person name="Kim J.H."/>
            <person name="Oh H.-M."/>
        </authorList>
    </citation>
    <scope>NUCLEOTIDE SEQUENCE [LARGE SCALE GENOMIC DNA]</scope>
    <source>
        <strain evidence="1 2">KOPRI26562</strain>
    </source>
</reference>
<organism evidence="1 2">
    <name type="scientific">Deinococcus marmoris</name>
    <dbReference type="NCBI Taxonomy" id="249408"/>
    <lineage>
        <taxon>Bacteria</taxon>
        <taxon>Thermotogati</taxon>
        <taxon>Deinococcota</taxon>
        <taxon>Deinococci</taxon>
        <taxon>Deinococcales</taxon>
        <taxon>Deinococcaceae</taxon>
        <taxon>Deinococcus</taxon>
    </lineage>
</organism>
<dbReference type="AlphaFoldDB" id="A0A1U7NZI0"/>
<dbReference type="OrthoDB" id="5134860at2"/>
<dbReference type="Proteomes" id="UP000186607">
    <property type="component" value="Unassembled WGS sequence"/>
</dbReference>
<dbReference type="RefSeq" id="WP_075832034.1">
    <property type="nucleotide sequence ID" value="NZ_MSTI01000068.1"/>
</dbReference>